<keyword evidence="2" id="KW-1185">Reference proteome</keyword>
<feature type="compositionally biased region" description="Basic and acidic residues" evidence="1">
    <location>
        <begin position="1"/>
        <end position="12"/>
    </location>
</feature>
<dbReference type="Proteomes" id="UP000887565">
    <property type="component" value="Unplaced"/>
</dbReference>
<reference evidence="3" key="1">
    <citation type="submission" date="2022-11" db="UniProtKB">
        <authorList>
            <consortium name="WormBaseParasite"/>
        </authorList>
    </citation>
    <scope>IDENTIFICATION</scope>
</reference>
<dbReference type="WBParaSite" id="nRc.2.0.1.t42192-RA">
    <property type="protein sequence ID" value="nRc.2.0.1.t42192-RA"/>
    <property type="gene ID" value="nRc.2.0.1.g42192"/>
</dbReference>
<feature type="region of interest" description="Disordered" evidence="1">
    <location>
        <begin position="166"/>
        <end position="203"/>
    </location>
</feature>
<name>A0A915KVL7_ROMCU</name>
<feature type="compositionally biased region" description="Polar residues" evidence="1">
    <location>
        <begin position="20"/>
        <end position="30"/>
    </location>
</feature>
<organism evidence="2 3">
    <name type="scientific">Romanomermis culicivorax</name>
    <name type="common">Nematode worm</name>
    <dbReference type="NCBI Taxonomy" id="13658"/>
    <lineage>
        <taxon>Eukaryota</taxon>
        <taxon>Metazoa</taxon>
        <taxon>Ecdysozoa</taxon>
        <taxon>Nematoda</taxon>
        <taxon>Enoplea</taxon>
        <taxon>Dorylaimia</taxon>
        <taxon>Mermithida</taxon>
        <taxon>Mermithoidea</taxon>
        <taxon>Mermithidae</taxon>
        <taxon>Romanomermis</taxon>
    </lineage>
</organism>
<proteinExistence type="predicted"/>
<feature type="compositionally biased region" description="Polar residues" evidence="1">
    <location>
        <begin position="186"/>
        <end position="195"/>
    </location>
</feature>
<evidence type="ECO:0000313" key="2">
    <source>
        <dbReference type="Proteomes" id="UP000887565"/>
    </source>
</evidence>
<feature type="compositionally biased region" description="Low complexity" evidence="1">
    <location>
        <begin position="90"/>
        <end position="108"/>
    </location>
</feature>
<feature type="region of interest" description="Disordered" evidence="1">
    <location>
        <begin position="78"/>
        <end position="108"/>
    </location>
</feature>
<dbReference type="AlphaFoldDB" id="A0A915KVL7"/>
<protein>
    <submittedName>
        <fullName evidence="3">Uncharacterized protein</fullName>
    </submittedName>
</protein>
<evidence type="ECO:0000256" key="1">
    <source>
        <dbReference type="SAM" id="MobiDB-lite"/>
    </source>
</evidence>
<sequence length="203" mass="22409">MPAKDDNDEKSLSAKKLIPETQNETAHSGNSALILRLSADSDNDESVVFAEDYNQVEVLSKERMSKACLSEENRCRMRDSAAGNGMPNESTSNSPKSSISPLSVKSVQLKCQSKDSRCQKKKKTQKSLKVKAKCKVLIERSEKVTRMLEQMTEELNDDQPLKLLKEKLSANGSSAKTPDTKAKTDVGTSKSSVAKNSRKNLKR</sequence>
<evidence type="ECO:0000313" key="3">
    <source>
        <dbReference type="WBParaSite" id="nRc.2.0.1.t42192-RA"/>
    </source>
</evidence>
<feature type="region of interest" description="Disordered" evidence="1">
    <location>
        <begin position="1"/>
        <end position="30"/>
    </location>
</feature>
<accession>A0A915KVL7</accession>